<dbReference type="Gene3D" id="3.40.50.2000">
    <property type="entry name" value="Glycogen Phosphorylase B"/>
    <property type="match status" value="2"/>
</dbReference>
<proteinExistence type="predicted"/>
<comment type="caution">
    <text evidence="2">The sequence shown here is derived from an EMBL/GenBank/DDBJ whole genome shotgun (WGS) entry which is preliminary data.</text>
</comment>
<dbReference type="AlphaFoldDB" id="A0A327KSP9"/>
<dbReference type="RefSeq" id="WP_146618687.1">
    <property type="nucleotide sequence ID" value="NZ_NHSK01000041.1"/>
</dbReference>
<gene>
    <name evidence="2" type="ORF">CH338_06485</name>
</gene>
<evidence type="ECO:0000313" key="3">
    <source>
        <dbReference type="Proteomes" id="UP000248863"/>
    </source>
</evidence>
<feature type="domain" description="Glycosyl transferase family 1" evidence="1">
    <location>
        <begin position="201"/>
        <end position="352"/>
    </location>
</feature>
<sequence length="377" mass="41581">MPVSIAHVLRTYGVHGGERQLARLFAAEDGAHYQNTFYSLYDNPDCTAYFGRIPQLRQRRVFPLKAPVFPSLRSEMLVLLALLPILQLQMLWLLATGGHRICVVHGVQAAAACWPAAWLLRGIKFVYVHRGTKSEAGSHPVFRLLYRPFDAVAGVSVATADSLRSLVRGGDVVTLENGIDWQAFVAAAERCERTPEPTIVKLISSARLLKHKAQAFLLDEFACVLQQRPNAELIVAGDGPEHQNLVNQAAELGINGQVRFIGHVPDITCRLIDSDIFVHASEVEGMSNAVLEAMTLGLPSVVVDAPGVSECHRESETGFIVERRPGAMVGPLLTLIDDADLRRKLGNAARRRVEREYSIEANVARYHALYRRLLADA</sequence>
<evidence type="ECO:0000313" key="2">
    <source>
        <dbReference type="EMBL" id="RAI40342.1"/>
    </source>
</evidence>
<dbReference type="InterPro" id="IPR050194">
    <property type="entry name" value="Glycosyltransferase_grp1"/>
</dbReference>
<dbReference type="EMBL" id="NPEU01000043">
    <property type="protein sequence ID" value="RAI40342.1"/>
    <property type="molecule type" value="Genomic_DNA"/>
</dbReference>
<accession>A0A327KSP9</accession>
<dbReference type="Pfam" id="PF00534">
    <property type="entry name" value="Glycos_transf_1"/>
    <property type="match status" value="1"/>
</dbReference>
<keyword evidence="3" id="KW-1185">Reference proteome</keyword>
<name>A0A327KSP9_9BRAD</name>
<dbReference type="OrthoDB" id="9781738at2"/>
<dbReference type="Proteomes" id="UP000248863">
    <property type="component" value="Unassembled WGS sequence"/>
</dbReference>
<organism evidence="2 3">
    <name type="scientific">Rhodoplanes elegans</name>
    <dbReference type="NCBI Taxonomy" id="29408"/>
    <lineage>
        <taxon>Bacteria</taxon>
        <taxon>Pseudomonadati</taxon>
        <taxon>Pseudomonadota</taxon>
        <taxon>Alphaproteobacteria</taxon>
        <taxon>Hyphomicrobiales</taxon>
        <taxon>Nitrobacteraceae</taxon>
        <taxon>Rhodoplanes</taxon>
    </lineage>
</organism>
<dbReference type="CDD" id="cd03811">
    <property type="entry name" value="GT4_GT28_WabH-like"/>
    <property type="match status" value="1"/>
</dbReference>
<dbReference type="PANTHER" id="PTHR45947">
    <property type="entry name" value="SULFOQUINOVOSYL TRANSFERASE SQD2"/>
    <property type="match status" value="1"/>
</dbReference>
<dbReference type="GO" id="GO:0016757">
    <property type="term" value="F:glycosyltransferase activity"/>
    <property type="evidence" value="ECO:0007669"/>
    <property type="project" value="InterPro"/>
</dbReference>
<dbReference type="PANTHER" id="PTHR45947:SF3">
    <property type="entry name" value="SULFOQUINOVOSYL TRANSFERASE SQD2"/>
    <property type="match status" value="1"/>
</dbReference>
<evidence type="ECO:0000259" key="1">
    <source>
        <dbReference type="Pfam" id="PF00534"/>
    </source>
</evidence>
<reference evidence="2 3" key="1">
    <citation type="submission" date="2017-07" db="EMBL/GenBank/DDBJ databases">
        <title>Draft Genome Sequences of Select Purple Nonsulfur Bacteria.</title>
        <authorList>
            <person name="Lasarre B."/>
            <person name="Mckinlay J.B."/>
        </authorList>
    </citation>
    <scope>NUCLEOTIDE SEQUENCE [LARGE SCALE GENOMIC DNA]</scope>
    <source>
        <strain evidence="2 3">DSM 11907</strain>
    </source>
</reference>
<protein>
    <recommendedName>
        <fullName evidence="1">Glycosyl transferase family 1 domain-containing protein</fullName>
    </recommendedName>
</protein>
<dbReference type="InterPro" id="IPR001296">
    <property type="entry name" value="Glyco_trans_1"/>
</dbReference>
<dbReference type="SUPFAM" id="SSF53756">
    <property type="entry name" value="UDP-Glycosyltransferase/glycogen phosphorylase"/>
    <property type="match status" value="1"/>
</dbReference>